<feature type="domain" description="URB1 N-terminal" evidence="1">
    <location>
        <begin position="47"/>
        <end position="378"/>
    </location>
</feature>
<dbReference type="GO" id="GO:0000463">
    <property type="term" value="P:maturation of LSU-rRNA from tricistronic rRNA transcript (SSU-rRNA, 5.8S rRNA, LSU-rRNA)"/>
    <property type="evidence" value="ECO:0007669"/>
    <property type="project" value="TreeGrafter"/>
</dbReference>
<dbReference type="PANTHER" id="PTHR13500">
    <property type="entry name" value="NUCLEOLAR PRERIBOSOMAL-ASSOCIATED PROTEIN 1"/>
    <property type="match status" value="1"/>
</dbReference>
<dbReference type="OMA" id="MTSYWFG"/>
<dbReference type="GO" id="GO:0005730">
    <property type="term" value="C:nucleolus"/>
    <property type="evidence" value="ECO:0007669"/>
    <property type="project" value="TreeGrafter"/>
</dbReference>
<dbReference type="InterPro" id="IPR059018">
    <property type="entry name" value="HEAT_URB1"/>
</dbReference>
<sequence length="1607" mass="181056">MSKRPTVKEDGGRDNNLVDILTTVLDNYLETSDSSSLEEFVRKGFHNQVLHYWANVIGVREERPKFAAASAAIADLIEALDNPVFAVKGLEFVKMIMDNHISYVVKASSSHDKAVAMGMIKMLTAIVGFQRGYFSTDLLSEFPSAEPHKYPALEPPRGKDAKNRSIREAMIKFLCTWISNASSLTKTDIMVNRRRLRVQWFRHMNTDSCKFLSYQLDMLREHILNDEGVSKTSKRMLFNEWSMGLISQRLYRADGSATVAEEFLLQLGSDAEKGILYPCDAWWVDVLREEKHGLRENVSKAGLHISEEDMRKFKVNVLDYRNSALLMVLKANIKPWENMPCQRIALRFLENAPEIVEQVMKNEHWLSFDPKLTTNWVGLVAFFSKFLQLPIPSIVERRAKDRDCPPVNTIMESVLPTALATNNLTKGLASETPLIRQFTAQILNLVLKKYQQVQQFLNEQPGWETGASQFREEFLTRFVNVQTIFTALNTEKEAGLLRYNLVFLCSQFGDLFPEVLPKATLPASLLENITASGLSIAEFQHTMNLEGKLSMTGLWWKKTASGHSLFSTLLKLCTTDVKTVRQSVAASLTETTLPTMLFQNQLSISTLDVLVNSMDLVRDDPANVDAVLDLIDNCVGRFMTQPFKYLDLISEVCKKQQLDPNSVVISPFITVLAEQVKFVPEDKRHLAKTWLQKIFRDACIAGESWKVMAGLCEQFELDSSLLSASKPLTEKSNKLFWNNESPKELEKRNLTYFDLALALEDKQVLAESSALPETPLDVAALTYRSKSFKKSDVASYGIKLKMAAMVTPTLRNYLASPEFFTDNFDDSLIPFYSHLIKSVYEEVPDIKPDFQTAFSGYISDLLKQDSAYKNVFLQHLAWTFTAGQALEYVKLLMKKKKDISGGLEVLAGVSGGFLSTDELVELEKYVRKQCPQNSNTLEKILLDNSSALEKLDHDKIESILKSCYKVHELLPVVTALAKMPQAQKTLAKYVSKGLRKFEPEHLARLVLLVGVPEDEEEVDYVSKTMTKYLTTSKNLDNVDIFARVLVLCSSTVFSDEAVAIVTALTSAPKTHGYTQNVGKLVAKLGPGEQLTKYLSKGIINLTKHLMETTEPVIYASALEVAKCLDEIAVSKEIDFWTQVSAKSINALLEALVSRWFHDPVCIRLVHSLVSCATKQIEYSKLLQMVLNSDGNVLLLNRTAGDFTSQVLTATIVQQLYLFDRKNSNTSVVNGVLRLYEALNTLPDQILLSVLQSMESSGTYNWTQFVFSWATIGDVRDMRVFNIIGNDIEVTLAAPTILASINNFNPGEKNFQHNVDQWNKLSARQQHDYRVEKTDAVYDSSFLMGVIAQRIRKDGQLDIRALVENHYLGFVIASMSSYSVSTLIYCKSLLEAISYCCDLPENKAPFKGLVKIMVRKCLYLMAEESFERLPCIVAIQMAYIIRGVAAAGSVMYDNIVGIILAGPKIFAGMIPIATRLFTDTNKDFFRKLSWGLVTFINGVKTTEDVRLLLKSNFLEQLMSACASPTVSRHIKESVMKLVWSIQKTGEGSMMLVLRHGGLAWNEVLDGEMAKWSQATAARYGVTFKDRQKLLAWTNQDFPRYLARQKEVV</sequence>
<dbReference type="GO" id="GO:0000466">
    <property type="term" value="P:maturation of 5.8S rRNA from tricistronic rRNA transcript (SSU-rRNA, 5.8S rRNA, LSU-rRNA)"/>
    <property type="evidence" value="ECO:0007669"/>
    <property type="project" value="TreeGrafter"/>
</dbReference>
<dbReference type="Pfam" id="PF16201">
    <property type="entry name" value="NopRA1"/>
    <property type="match status" value="1"/>
</dbReference>
<dbReference type="VEuPathDB" id="FungiDB:YALI0_B06875g"/>
<dbReference type="VEuPathDB" id="FungiDB:YALI1_B08975g"/>
<reference evidence="4 5" key="1">
    <citation type="journal article" date="2016" name="PLoS ONE">
        <title>Sequence Assembly of Yarrowia lipolytica Strain W29/CLIB89 Shows Transposable Element Diversity.</title>
        <authorList>
            <person name="Magnan C."/>
            <person name="Yu J."/>
            <person name="Chang I."/>
            <person name="Jahn E."/>
            <person name="Kanomata Y."/>
            <person name="Wu J."/>
            <person name="Zeller M."/>
            <person name="Oakes M."/>
            <person name="Baldi P."/>
            <person name="Sandmeyer S."/>
        </authorList>
    </citation>
    <scope>NUCLEOTIDE SEQUENCE [LARGE SCALE GENOMIC DNA]</scope>
    <source>
        <strain evidence="5">CLIB89(W29)</strain>
    </source>
</reference>
<name>A0A1D8N6T2_YARLL</name>
<evidence type="ECO:0000313" key="4">
    <source>
        <dbReference type="EMBL" id="AOW01329.1"/>
    </source>
</evidence>
<dbReference type="InterPro" id="IPR021714">
    <property type="entry name" value="URB1_N"/>
</dbReference>
<dbReference type="Pfam" id="PF26140">
    <property type="entry name" value="HEAT_URB1"/>
    <property type="match status" value="1"/>
</dbReference>
<accession>A0A1D8N6T2</accession>
<dbReference type="InterPro" id="IPR039844">
    <property type="entry name" value="URB1"/>
</dbReference>
<proteinExistence type="predicted"/>
<organism evidence="4 5">
    <name type="scientific">Yarrowia lipolytica</name>
    <name type="common">Candida lipolytica</name>
    <dbReference type="NCBI Taxonomy" id="4952"/>
    <lineage>
        <taxon>Eukaryota</taxon>
        <taxon>Fungi</taxon>
        <taxon>Dikarya</taxon>
        <taxon>Ascomycota</taxon>
        <taxon>Saccharomycotina</taxon>
        <taxon>Dipodascomycetes</taxon>
        <taxon>Dipodascales</taxon>
        <taxon>Dipodascales incertae sedis</taxon>
        <taxon>Yarrowia</taxon>
    </lineage>
</organism>
<dbReference type="SUPFAM" id="SSF48371">
    <property type="entry name" value="ARM repeat"/>
    <property type="match status" value="2"/>
</dbReference>
<evidence type="ECO:0000259" key="1">
    <source>
        <dbReference type="Pfam" id="PF11707"/>
    </source>
</evidence>
<evidence type="ECO:0000259" key="3">
    <source>
        <dbReference type="Pfam" id="PF26140"/>
    </source>
</evidence>
<dbReference type="EMBL" id="CP017554">
    <property type="protein sequence ID" value="AOW01329.1"/>
    <property type="molecule type" value="Genomic_DNA"/>
</dbReference>
<evidence type="ECO:0008006" key="6">
    <source>
        <dbReference type="Google" id="ProtNLM"/>
    </source>
</evidence>
<evidence type="ECO:0000313" key="5">
    <source>
        <dbReference type="Proteomes" id="UP000182444"/>
    </source>
</evidence>
<feature type="domain" description="URB1 central HEAT repeat" evidence="3">
    <location>
        <begin position="555"/>
        <end position="739"/>
    </location>
</feature>
<dbReference type="InterPro" id="IPR016024">
    <property type="entry name" value="ARM-type_fold"/>
</dbReference>
<dbReference type="eggNOG" id="KOG1791">
    <property type="taxonomic scope" value="Eukaryota"/>
</dbReference>
<dbReference type="PANTHER" id="PTHR13500:SF0">
    <property type="entry name" value="NUCLEOLAR PRE-RIBOSOMAL-ASSOCIATED PROTEIN 1"/>
    <property type="match status" value="1"/>
</dbReference>
<dbReference type="InterPro" id="IPR032436">
    <property type="entry name" value="URB1_C"/>
</dbReference>
<dbReference type="Pfam" id="PF11707">
    <property type="entry name" value="Npa1"/>
    <property type="match status" value="1"/>
</dbReference>
<feature type="domain" description="URB1 C-terminal" evidence="2">
    <location>
        <begin position="1367"/>
        <end position="1559"/>
    </location>
</feature>
<dbReference type="GeneID" id="2906608"/>
<gene>
    <name evidence="4" type="ORF">YALI1_B08975g</name>
</gene>
<dbReference type="KEGG" id="yli:2906608"/>
<dbReference type="Proteomes" id="UP000182444">
    <property type="component" value="Chromosome 1B"/>
</dbReference>
<evidence type="ECO:0000259" key="2">
    <source>
        <dbReference type="Pfam" id="PF16201"/>
    </source>
</evidence>
<dbReference type="RefSeq" id="XP_500585.3">
    <property type="nucleotide sequence ID" value="XM_500585.3"/>
</dbReference>
<protein>
    <recommendedName>
        <fullName evidence="6">Nucleolar pre-ribosomal-associated protein 1</fullName>
    </recommendedName>
</protein>